<dbReference type="EMBL" id="VSRR010132184">
    <property type="protein sequence ID" value="MPD02600.1"/>
    <property type="molecule type" value="Genomic_DNA"/>
</dbReference>
<dbReference type="AlphaFoldDB" id="A0A5B7K6G9"/>
<gene>
    <name evidence="1" type="ORF">E2C01_098193</name>
</gene>
<comment type="caution">
    <text evidence="1">The sequence shown here is derived from an EMBL/GenBank/DDBJ whole genome shotgun (WGS) entry which is preliminary data.</text>
</comment>
<name>A0A5B7K6G9_PORTR</name>
<sequence>MELTNIPASCRRVAKTLMETHNCRPQQNDSQQPPWQTPIIYHHQPQTACHQPKPQPSTVYTHLRWISSRL</sequence>
<organism evidence="1 2">
    <name type="scientific">Portunus trituberculatus</name>
    <name type="common">Swimming crab</name>
    <name type="synonym">Neptunus trituberculatus</name>
    <dbReference type="NCBI Taxonomy" id="210409"/>
    <lineage>
        <taxon>Eukaryota</taxon>
        <taxon>Metazoa</taxon>
        <taxon>Ecdysozoa</taxon>
        <taxon>Arthropoda</taxon>
        <taxon>Crustacea</taxon>
        <taxon>Multicrustacea</taxon>
        <taxon>Malacostraca</taxon>
        <taxon>Eumalacostraca</taxon>
        <taxon>Eucarida</taxon>
        <taxon>Decapoda</taxon>
        <taxon>Pleocyemata</taxon>
        <taxon>Brachyura</taxon>
        <taxon>Eubrachyura</taxon>
        <taxon>Portunoidea</taxon>
        <taxon>Portunidae</taxon>
        <taxon>Portuninae</taxon>
        <taxon>Portunus</taxon>
    </lineage>
</organism>
<dbReference type="Proteomes" id="UP000324222">
    <property type="component" value="Unassembled WGS sequence"/>
</dbReference>
<reference evidence="1 2" key="1">
    <citation type="submission" date="2019-05" db="EMBL/GenBank/DDBJ databases">
        <title>Another draft genome of Portunus trituberculatus and its Hox gene families provides insights of decapod evolution.</title>
        <authorList>
            <person name="Jeong J.-H."/>
            <person name="Song I."/>
            <person name="Kim S."/>
            <person name="Choi T."/>
            <person name="Kim D."/>
            <person name="Ryu S."/>
            <person name="Kim W."/>
        </authorList>
    </citation>
    <scope>NUCLEOTIDE SEQUENCE [LARGE SCALE GENOMIC DNA]</scope>
    <source>
        <tissue evidence="1">Muscle</tissue>
    </source>
</reference>
<protein>
    <submittedName>
        <fullName evidence="1">Uncharacterized protein</fullName>
    </submittedName>
</protein>
<evidence type="ECO:0000313" key="2">
    <source>
        <dbReference type="Proteomes" id="UP000324222"/>
    </source>
</evidence>
<evidence type="ECO:0000313" key="1">
    <source>
        <dbReference type="EMBL" id="MPD02600.1"/>
    </source>
</evidence>
<accession>A0A5B7K6G9</accession>
<proteinExistence type="predicted"/>
<keyword evidence="2" id="KW-1185">Reference proteome</keyword>